<name>A0A5M8AHX0_9BURK</name>
<dbReference type="EMBL" id="VWRN01000040">
    <property type="protein sequence ID" value="KAA6122352.1"/>
    <property type="molecule type" value="Genomic_DNA"/>
</dbReference>
<organism evidence="7 8">
    <name type="scientific">Cupriavidus cauae</name>
    <dbReference type="NCBI Taxonomy" id="2608999"/>
    <lineage>
        <taxon>Bacteria</taxon>
        <taxon>Pseudomonadati</taxon>
        <taxon>Pseudomonadota</taxon>
        <taxon>Betaproteobacteria</taxon>
        <taxon>Burkholderiales</taxon>
        <taxon>Burkholderiaceae</taxon>
        <taxon>Cupriavidus</taxon>
    </lineage>
</organism>
<evidence type="ECO:0000313" key="7">
    <source>
        <dbReference type="EMBL" id="KAA6122352.1"/>
    </source>
</evidence>
<comment type="caution">
    <text evidence="7">The sequence shown here is derived from an EMBL/GenBank/DDBJ whole genome shotgun (WGS) entry which is preliminary data.</text>
</comment>
<evidence type="ECO:0000256" key="3">
    <source>
        <dbReference type="ARBA" id="ARBA00022692"/>
    </source>
</evidence>
<feature type="transmembrane region" description="Helical" evidence="6">
    <location>
        <begin position="234"/>
        <end position="252"/>
    </location>
</feature>
<dbReference type="InterPro" id="IPR002994">
    <property type="entry name" value="Surf1/Shy1"/>
</dbReference>
<evidence type="ECO:0000313" key="8">
    <source>
        <dbReference type="Proteomes" id="UP000324324"/>
    </source>
</evidence>
<dbReference type="PROSITE" id="PS50895">
    <property type="entry name" value="SURF1"/>
    <property type="match status" value="1"/>
</dbReference>
<keyword evidence="6" id="KW-1003">Cell membrane</keyword>
<gene>
    <name evidence="7" type="ORF">F1599_15285</name>
</gene>
<keyword evidence="3 6" id="KW-0812">Transmembrane</keyword>
<comment type="similarity">
    <text evidence="2 6">Belongs to the SURF1 family.</text>
</comment>
<evidence type="ECO:0000256" key="6">
    <source>
        <dbReference type="RuleBase" id="RU363076"/>
    </source>
</evidence>
<dbReference type="PANTHER" id="PTHR23427:SF2">
    <property type="entry name" value="SURFEIT LOCUS PROTEIN 1"/>
    <property type="match status" value="1"/>
</dbReference>
<dbReference type="PANTHER" id="PTHR23427">
    <property type="entry name" value="SURFEIT LOCUS PROTEIN"/>
    <property type="match status" value="1"/>
</dbReference>
<dbReference type="GO" id="GO:0005886">
    <property type="term" value="C:plasma membrane"/>
    <property type="evidence" value="ECO:0007669"/>
    <property type="project" value="UniProtKB-SubCell"/>
</dbReference>
<dbReference type="InterPro" id="IPR045214">
    <property type="entry name" value="Surf1/Surf4"/>
</dbReference>
<protein>
    <recommendedName>
        <fullName evidence="6">SURF1-like protein</fullName>
    </recommendedName>
</protein>
<dbReference type="Pfam" id="PF02104">
    <property type="entry name" value="SURF1"/>
    <property type="match status" value="1"/>
</dbReference>
<sequence>MKLLRALSPVPTVAALVVIAVTCALGNWQLGRAHDKIARAERLRALAEAPPLRIGTAPPPLPASDLVSRKVIVRGRFDPAHTVLLENRPHGNGQDSRSGFLVLTPLRPDDAAGPNGTHAGTGTEAPRAVLVLRGWLPRDAQDRTRIAPFPTPEGTVTLQGVALADVPRVYQLGGAEAQRGERIRQNLDLDAFAAELGTPLQPFVLQQRSDTGDGLARDWASADLGVERHYGYAFQWYGLAALTLVLLVALTWRRARRLAMPADAGGATAAAPAGGARHDD</sequence>
<keyword evidence="4 6" id="KW-1133">Transmembrane helix</keyword>
<keyword evidence="8" id="KW-1185">Reference proteome</keyword>
<reference evidence="7 8" key="1">
    <citation type="submission" date="2019-09" db="EMBL/GenBank/DDBJ databases">
        <title>Isolation of a novel species in the genus Cupriavidus from patients with sepsis using whole genome sequencing.</title>
        <authorList>
            <person name="Kweon O.J."/>
            <person name="Lee M.-K."/>
        </authorList>
    </citation>
    <scope>NUCLEOTIDE SEQUENCE [LARGE SCALE GENOMIC DNA]</scope>
    <source>
        <strain evidence="7 8">MKL-01</strain>
    </source>
</reference>
<dbReference type="AlphaFoldDB" id="A0A5M8AHX0"/>
<comment type="caution">
    <text evidence="6">Lacks conserved residue(s) required for the propagation of feature annotation.</text>
</comment>
<comment type="subcellular location">
    <subcellularLocation>
        <location evidence="6">Cell membrane</location>
        <topology evidence="6">Multi-pass membrane protein</topology>
    </subcellularLocation>
    <subcellularLocation>
        <location evidence="1">Membrane</location>
    </subcellularLocation>
</comment>
<evidence type="ECO:0000256" key="2">
    <source>
        <dbReference type="ARBA" id="ARBA00007165"/>
    </source>
</evidence>
<evidence type="ECO:0000256" key="1">
    <source>
        <dbReference type="ARBA" id="ARBA00004370"/>
    </source>
</evidence>
<dbReference type="Proteomes" id="UP000324324">
    <property type="component" value="Unassembled WGS sequence"/>
</dbReference>
<evidence type="ECO:0000256" key="4">
    <source>
        <dbReference type="ARBA" id="ARBA00022989"/>
    </source>
</evidence>
<evidence type="ECO:0000256" key="5">
    <source>
        <dbReference type="ARBA" id="ARBA00023136"/>
    </source>
</evidence>
<dbReference type="CDD" id="cd06662">
    <property type="entry name" value="SURF1"/>
    <property type="match status" value="1"/>
</dbReference>
<keyword evidence="5 6" id="KW-0472">Membrane</keyword>
<dbReference type="RefSeq" id="WP_150083642.1">
    <property type="nucleotide sequence ID" value="NZ_VWRN01000040.1"/>
</dbReference>
<proteinExistence type="inferred from homology"/>
<accession>A0A5M8AHX0</accession>